<evidence type="ECO:0000313" key="2">
    <source>
        <dbReference type="Proteomes" id="UP000255248"/>
    </source>
</evidence>
<evidence type="ECO:0000313" key="1">
    <source>
        <dbReference type="EMBL" id="STC84922.1"/>
    </source>
</evidence>
<reference evidence="1 2" key="1">
    <citation type="submission" date="2018-06" db="EMBL/GenBank/DDBJ databases">
        <authorList>
            <consortium name="Pathogen Informatics"/>
            <person name="Doyle S."/>
        </authorList>
    </citation>
    <scope>NUCLEOTIDE SEQUENCE [LARGE SCALE GENOMIC DNA]</scope>
    <source>
        <strain evidence="1 2">NCTC12121</strain>
    </source>
</reference>
<name>A0A376D8Q9_9GAMM</name>
<sequence length="48" mass="5417">MRAEGVGLAGQPFCIERDTVLMAGSEFTAGEHQFKLFEQQWKCLVEMP</sequence>
<organism evidence="1 2">
    <name type="scientific">Edwardsiella hoshinae</name>
    <dbReference type="NCBI Taxonomy" id="93378"/>
    <lineage>
        <taxon>Bacteria</taxon>
        <taxon>Pseudomonadati</taxon>
        <taxon>Pseudomonadota</taxon>
        <taxon>Gammaproteobacteria</taxon>
        <taxon>Enterobacterales</taxon>
        <taxon>Hafniaceae</taxon>
        <taxon>Edwardsiella</taxon>
    </lineage>
</organism>
<dbReference type="AlphaFoldDB" id="A0A376D8Q9"/>
<dbReference type="Proteomes" id="UP000255248">
    <property type="component" value="Unassembled WGS sequence"/>
</dbReference>
<dbReference type="EMBL" id="UFXZ01000001">
    <property type="protein sequence ID" value="STC84922.1"/>
    <property type="molecule type" value="Genomic_DNA"/>
</dbReference>
<proteinExistence type="predicted"/>
<gene>
    <name evidence="1" type="ORF">NCTC12121_00696</name>
</gene>
<protein>
    <submittedName>
        <fullName evidence="1">Uncharacterized protein</fullName>
    </submittedName>
</protein>
<accession>A0A376D8Q9</accession>